<dbReference type="PANTHER" id="PTHR33048">
    <property type="entry name" value="PTH11-LIKE INTEGRAL MEMBRANE PROTEIN (AFU_ORTHOLOGUE AFUA_5G11245)"/>
    <property type="match status" value="1"/>
</dbReference>
<comment type="subcellular location">
    <subcellularLocation>
        <location evidence="1">Membrane</location>
        <topology evidence="1">Multi-pass membrane protein</topology>
    </subcellularLocation>
</comment>
<reference evidence="9" key="1">
    <citation type="journal article" date="2021" name="Nat. Commun.">
        <title>Genetic determinants of endophytism in the Arabidopsis root mycobiome.</title>
        <authorList>
            <person name="Mesny F."/>
            <person name="Miyauchi S."/>
            <person name="Thiergart T."/>
            <person name="Pickel B."/>
            <person name="Atanasova L."/>
            <person name="Karlsson M."/>
            <person name="Huettel B."/>
            <person name="Barry K.W."/>
            <person name="Haridas S."/>
            <person name="Chen C."/>
            <person name="Bauer D."/>
            <person name="Andreopoulos W."/>
            <person name="Pangilinan J."/>
            <person name="LaButti K."/>
            <person name="Riley R."/>
            <person name="Lipzen A."/>
            <person name="Clum A."/>
            <person name="Drula E."/>
            <person name="Henrissat B."/>
            <person name="Kohler A."/>
            <person name="Grigoriev I.V."/>
            <person name="Martin F.M."/>
            <person name="Hacquard S."/>
        </authorList>
    </citation>
    <scope>NUCLEOTIDE SEQUENCE</scope>
    <source>
        <strain evidence="9">MPI-CAGE-AT-0016</strain>
    </source>
</reference>
<dbReference type="GO" id="GO:0016020">
    <property type="term" value="C:membrane"/>
    <property type="evidence" value="ECO:0007669"/>
    <property type="project" value="UniProtKB-SubCell"/>
</dbReference>
<keyword evidence="4 7" id="KW-0472">Membrane</keyword>
<evidence type="ECO:0000256" key="6">
    <source>
        <dbReference type="SAM" id="MobiDB-lite"/>
    </source>
</evidence>
<feature type="transmembrane region" description="Helical" evidence="7">
    <location>
        <begin position="170"/>
        <end position="191"/>
    </location>
</feature>
<dbReference type="AlphaFoldDB" id="A0A8K0TT62"/>
<feature type="transmembrane region" description="Helical" evidence="7">
    <location>
        <begin position="12"/>
        <end position="31"/>
    </location>
</feature>
<comment type="similarity">
    <text evidence="5">Belongs to the SAT4 family.</text>
</comment>
<evidence type="ECO:0000313" key="9">
    <source>
        <dbReference type="EMBL" id="KAH7369204.1"/>
    </source>
</evidence>
<evidence type="ECO:0000256" key="4">
    <source>
        <dbReference type="ARBA" id="ARBA00023136"/>
    </source>
</evidence>
<feature type="compositionally biased region" description="Polar residues" evidence="6">
    <location>
        <begin position="380"/>
        <end position="389"/>
    </location>
</feature>
<keyword evidence="2 7" id="KW-0812">Transmembrane</keyword>
<accession>A0A8K0TT62</accession>
<dbReference type="InterPro" id="IPR049326">
    <property type="entry name" value="Rhodopsin_dom_fungi"/>
</dbReference>
<organism evidence="9 10">
    <name type="scientific">Plectosphaerella cucumerina</name>
    <dbReference type="NCBI Taxonomy" id="40658"/>
    <lineage>
        <taxon>Eukaryota</taxon>
        <taxon>Fungi</taxon>
        <taxon>Dikarya</taxon>
        <taxon>Ascomycota</taxon>
        <taxon>Pezizomycotina</taxon>
        <taxon>Sordariomycetes</taxon>
        <taxon>Hypocreomycetidae</taxon>
        <taxon>Glomerellales</taxon>
        <taxon>Plectosphaerellaceae</taxon>
        <taxon>Plectosphaerella</taxon>
    </lineage>
</organism>
<evidence type="ECO:0000256" key="5">
    <source>
        <dbReference type="ARBA" id="ARBA00038359"/>
    </source>
</evidence>
<protein>
    <recommendedName>
        <fullName evidence="8">Rhodopsin domain-containing protein</fullName>
    </recommendedName>
</protein>
<evidence type="ECO:0000259" key="8">
    <source>
        <dbReference type="Pfam" id="PF20684"/>
    </source>
</evidence>
<feature type="transmembrane region" description="Helical" evidence="7">
    <location>
        <begin position="86"/>
        <end position="109"/>
    </location>
</feature>
<dbReference type="EMBL" id="JAGPXD010000002">
    <property type="protein sequence ID" value="KAH7369204.1"/>
    <property type="molecule type" value="Genomic_DNA"/>
</dbReference>
<dbReference type="PANTHER" id="PTHR33048:SF96">
    <property type="entry name" value="INTEGRAL MEMBRANE PROTEIN"/>
    <property type="match status" value="1"/>
</dbReference>
<feature type="compositionally biased region" description="Low complexity" evidence="6">
    <location>
        <begin position="329"/>
        <end position="340"/>
    </location>
</feature>
<feature type="transmembrane region" description="Helical" evidence="7">
    <location>
        <begin position="43"/>
        <end position="66"/>
    </location>
</feature>
<feature type="region of interest" description="Disordered" evidence="6">
    <location>
        <begin position="278"/>
        <end position="389"/>
    </location>
</feature>
<feature type="transmembrane region" description="Helical" evidence="7">
    <location>
        <begin position="203"/>
        <end position="224"/>
    </location>
</feature>
<evidence type="ECO:0000256" key="2">
    <source>
        <dbReference type="ARBA" id="ARBA00022692"/>
    </source>
</evidence>
<evidence type="ECO:0000313" key="10">
    <source>
        <dbReference type="Proteomes" id="UP000813385"/>
    </source>
</evidence>
<dbReference type="InterPro" id="IPR052337">
    <property type="entry name" value="SAT4-like"/>
</dbReference>
<keyword evidence="10" id="KW-1185">Reference proteome</keyword>
<evidence type="ECO:0000256" key="1">
    <source>
        <dbReference type="ARBA" id="ARBA00004141"/>
    </source>
</evidence>
<keyword evidence="3 7" id="KW-1133">Transmembrane helix</keyword>
<dbReference type="Proteomes" id="UP000813385">
    <property type="component" value="Unassembled WGS sequence"/>
</dbReference>
<evidence type="ECO:0000256" key="7">
    <source>
        <dbReference type="SAM" id="Phobius"/>
    </source>
</evidence>
<feature type="transmembrane region" description="Helical" evidence="7">
    <location>
        <begin position="121"/>
        <end position="142"/>
    </location>
</feature>
<sequence>MAVENRGPQLQAVAYTLLTTAVISMGLRAYVRVMLVRNFGVDDWCMVAATISFILFVTSALVGVHYGTGRHYWDIPDADQVEALKYWWFCYLWYCVTMIASKISIGYFLLRITVRKIDIWIIYSVMATTVLTGIVFFFVTLFQCKPVHFFWDKSGQGQCVPMDVIIALTYLYSVFSVICDFTFALLPVFLISKLNMDRKTKVALIPLVLMACAASSAVVVRFAYVKDFKNPDFLFATVDIAIWSTTEQGLAITAGSLATIRPLFRRIMSRLGFSTGNASAPLPSGDPIPSRKGFNNIGGGNSSGSKAHRGPFSLTTFMNKDEEQNDDGTVTVVSESSVTHTTKKQDNKNGASWMGDPGDSEEELTSRVKGPGWDERQYKVTITSPGRDE</sequence>
<proteinExistence type="inferred from homology"/>
<gene>
    <name evidence="9" type="ORF">B0T11DRAFT_278414</name>
</gene>
<dbReference type="OrthoDB" id="3936451at2759"/>
<dbReference type="Pfam" id="PF20684">
    <property type="entry name" value="Fung_rhodopsin"/>
    <property type="match status" value="1"/>
</dbReference>
<name>A0A8K0TT62_9PEZI</name>
<evidence type="ECO:0000256" key="3">
    <source>
        <dbReference type="ARBA" id="ARBA00022989"/>
    </source>
</evidence>
<feature type="domain" description="Rhodopsin" evidence="8">
    <location>
        <begin position="27"/>
        <end position="266"/>
    </location>
</feature>
<comment type="caution">
    <text evidence="9">The sequence shown here is derived from an EMBL/GenBank/DDBJ whole genome shotgun (WGS) entry which is preliminary data.</text>
</comment>